<dbReference type="AlphaFoldDB" id="X1JE03"/>
<gene>
    <name evidence="1" type="ORF">S03H2_50765</name>
</gene>
<accession>X1JE03</accession>
<comment type="caution">
    <text evidence="1">The sequence shown here is derived from an EMBL/GenBank/DDBJ whole genome shotgun (WGS) entry which is preliminary data.</text>
</comment>
<evidence type="ECO:0000313" key="1">
    <source>
        <dbReference type="EMBL" id="GAH67963.1"/>
    </source>
</evidence>
<reference evidence="1" key="1">
    <citation type="journal article" date="2014" name="Front. Microbiol.">
        <title>High frequency of phylogenetically diverse reductive dehalogenase-homologous genes in deep subseafloor sedimentary metagenomes.</title>
        <authorList>
            <person name="Kawai M."/>
            <person name="Futagami T."/>
            <person name="Toyoda A."/>
            <person name="Takaki Y."/>
            <person name="Nishi S."/>
            <person name="Hori S."/>
            <person name="Arai W."/>
            <person name="Tsubouchi T."/>
            <person name="Morono Y."/>
            <person name="Uchiyama I."/>
            <person name="Ito T."/>
            <person name="Fujiyama A."/>
            <person name="Inagaki F."/>
            <person name="Takami H."/>
        </authorList>
    </citation>
    <scope>NUCLEOTIDE SEQUENCE</scope>
    <source>
        <strain evidence="1">Expedition CK06-06</strain>
    </source>
</reference>
<dbReference type="EMBL" id="BARU01032168">
    <property type="protein sequence ID" value="GAH67963.1"/>
    <property type="molecule type" value="Genomic_DNA"/>
</dbReference>
<protein>
    <submittedName>
        <fullName evidence="1">Uncharacterized protein</fullName>
    </submittedName>
</protein>
<organism evidence="1">
    <name type="scientific">marine sediment metagenome</name>
    <dbReference type="NCBI Taxonomy" id="412755"/>
    <lineage>
        <taxon>unclassified sequences</taxon>
        <taxon>metagenomes</taxon>
        <taxon>ecological metagenomes</taxon>
    </lineage>
</organism>
<name>X1JE03_9ZZZZ</name>
<proteinExistence type="predicted"/>
<sequence>MVAAHLGYSTFLITSPRTHLAPIIPEPTYSGTLEDLGKLLQSWK</sequence>